<accession>A0A2G9TNE3</accession>
<dbReference type="EMBL" id="KZ357699">
    <property type="protein sequence ID" value="PIO59496.1"/>
    <property type="molecule type" value="Genomic_DNA"/>
</dbReference>
<feature type="compositionally biased region" description="Basic and acidic residues" evidence="1">
    <location>
        <begin position="402"/>
        <end position="416"/>
    </location>
</feature>
<evidence type="ECO:0000256" key="1">
    <source>
        <dbReference type="SAM" id="MobiDB-lite"/>
    </source>
</evidence>
<proteinExistence type="predicted"/>
<name>A0A2G9TNE3_TELCI</name>
<feature type="compositionally biased region" description="Polar residues" evidence="1">
    <location>
        <begin position="195"/>
        <end position="205"/>
    </location>
</feature>
<dbReference type="AlphaFoldDB" id="A0A2G9TNE3"/>
<gene>
    <name evidence="2" type="ORF">TELCIR_19040</name>
</gene>
<keyword evidence="3" id="KW-1185">Reference proteome</keyword>
<dbReference type="Proteomes" id="UP000230423">
    <property type="component" value="Unassembled WGS sequence"/>
</dbReference>
<evidence type="ECO:0000313" key="2">
    <source>
        <dbReference type="EMBL" id="PIO59496.1"/>
    </source>
</evidence>
<sequence length="425" mass="46742">MLAGCGVPFAYVRFFVFSLNIAILEAKRLGRHHRRCPLEGVDPAFSFKKVQNMKAPHFSRSRAPQLVHVFPWLVEDEEDENDKVTYVRMADIGAAPFTAASPTSFAVSVAVKSRKRPRSSLPVIKEVIPKTREEVPEAHSPEASSGTHPRASDRTFVCDEEEPLQEKERARSSGRSRAPRPTSSGKVRGARRSKTSVVAEQTSPVPTLKPSPAPLNVRRSGRSHIVPSRIRDSEPAELQPESHDAWTPAKNVNPNSALGILRRVSRYSRPIRSPSPQPSAVALLKRVEKAAASPKAPTTTSNTEVGLEEPKLPGPSERQRKEVSSPSKEEFKTVSDTSKKDDEGPLGLSGEQINEPSKSHEEESKPHEEESEVRPNVAESSTAPADNLTNAETTEAPAPSISDDKDNEEKPVKETKVCQFLLYEL</sequence>
<feature type="compositionally biased region" description="Basic and acidic residues" evidence="1">
    <location>
        <begin position="127"/>
        <end position="140"/>
    </location>
</feature>
<feature type="compositionally biased region" description="Low complexity" evidence="1">
    <location>
        <begin position="290"/>
        <end position="303"/>
    </location>
</feature>
<evidence type="ECO:0000313" key="3">
    <source>
        <dbReference type="Proteomes" id="UP000230423"/>
    </source>
</evidence>
<feature type="region of interest" description="Disordered" evidence="1">
    <location>
        <begin position="118"/>
        <end position="417"/>
    </location>
</feature>
<protein>
    <submittedName>
        <fullName evidence="2">Uncharacterized protein</fullName>
    </submittedName>
</protein>
<feature type="compositionally biased region" description="Basic and acidic residues" evidence="1">
    <location>
        <begin position="229"/>
        <end position="244"/>
    </location>
</feature>
<organism evidence="2 3">
    <name type="scientific">Teladorsagia circumcincta</name>
    <name type="common">Brown stomach worm</name>
    <name type="synonym">Ostertagia circumcincta</name>
    <dbReference type="NCBI Taxonomy" id="45464"/>
    <lineage>
        <taxon>Eukaryota</taxon>
        <taxon>Metazoa</taxon>
        <taxon>Ecdysozoa</taxon>
        <taxon>Nematoda</taxon>
        <taxon>Chromadorea</taxon>
        <taxon>Rhabditida</taxon>
        <taxon>Rhabditina</taxon>
        <taxon>Rhabditomorpha</taxon>
        <taxon>Strongyloidea</taxon>
        <taxon>Trichostrongylidae</taxon>
        <taxon>Teladorsagia</taxon>
    </lineage>
</organism>
<feature type="compositionally biased region" description="Basic and acidic residues" evidence="1">
    <location>
        <begin position="317"/>
        <end position="343"/>
    </location>
</feature>
<feature type="compositionally biased region" description="Basic and acidic residues" evidence="1">
    <location>
        <begin position="357"/>
        <end position="368"/>
    </location>
</feature>
<reference evidence="2 3" key="1">
    <citation type="submission" date="2015-09" db="EMBL/GenBank/DDBJ databases">
        <title>Draft genome of the parasitic nematode Teladorsagia circumcincta isolate WARC Sus (inbred).</title>
        <authorList>
            <person name="Mitreva M."/>
        </authorList>
    </citation>
    <scope>NUCLEOTIDE SEQUENCE [LARGE SCALE GENOMIC DNA]</scope>
    <source>
        <strain evidence="2 3">S</strain>
    </source>
</reference>
<feature type="compositionally biased region" description="Polar residues" evidence="1">
    <location>
        <begin position="378"/>
        <end position="393"/>
    </location>
</feature>